<dbReference type="Pfam" id="PF05048">
    <property type="entry name" value="NosD"/>
    <property type="match status" value="1"/>
</dbReference>
<evidence type="ECO:0000259" key="5">
    <source>
        <dbReference type="SMART" id="SM00722"/>
    </source>
</evidence>
<keyword evidence="3" id="KW-0833">Ubl conjugation pathway</keyword>
<evidence type="ECO:0000256" key="2">
    <source>
        <dbReference type="ARBA" id="ARBA00022737"/>
    </source>
</evidence>
<evidence type="ECO:0000256" key="4">
    <source>
        <dbReference type="SAM" id="SignalP"/>
    </source>
</evidence>
<dbReference type="SUPFAM" id="SSF51126">
    <property type="entry name" value="Pectin lyase-like"/>
    <property type="match status" value="7"/>
</dbReference>
<dbReference type="NCBIfam" id="TIGR03804">
    <property type="entry name" value="para_beta_helix"/>
    <property type="match status" value="2"/>
</dbReference>
<evidence type="ECO:0000256" key="1">
    <source>
        <dbReference type="ARBA" id="ARBA00004906"/>
    </source>
</evidence>
<sequence length="2352" mass="240202">MTATKSNIASQSAVTTGKRKRKALLTSTALAAAGLMALTAQAQADNWTDHEILTGSTAVDTSVANTTNILQSTDFVKARGSGDIHNGWTVNVAQPSASAKYVLYDVKGDATQLLGTLNANGEIYIFNQQGVIFGADSVVNVGAIVASTGSISDEDIMNGDGKLVFQNVDTGASITLNGSVTVAEAGLAAFVAPSVINNGVISAKLGEVALASGNKVTLDLYGDNLVEIAVDDKVANGLIENKGVIDAEAGTVYMAAQTAKEAVDTVINMRGVVSASSASVQGGKIVLSGGKKGKVVVEGAIKADGAIGGGSIDVRGQDIEVAESAFISADATQNGDGGAAVVFADNVAIINGRMSARGGALSGNGGFIETSGLELGVSGTANVDVSAANGLGGLWLLDPLSIVISDSMGSTVNVGGSDYKNIYTGTIEATLLGGNVTVQTGAPGAFGSSFSLLDGGFFTPDNNAGDIRLRDGIDYIGGAARTLSLIAHRDILLENNADINNYGGGNLSVDLQAQRDIIVNSGSVVDTNGGNVNFTAGDDIELHENIYTNGGSASFTADDRFEMDNVAINTSNGNVNVVADEFILDTGSGQRINAGSGTISIARESNGSIGLGGASGDMEISQFELNKMTAAALVIGRQGTMGHDTSIRVEDANLTAFNTVTLNTRRNDSSGNEYIRFYGDNTSKALVVNADDNIELRDDATLDAHGDVTFNANTNGLSDGDFVMRENSRLTMNGYDLHTNALRTILEDDSVIDGEGGDINLYNTRTFFSDDLNSVRTAGTGTITLQQNNGGSIQNAVNALANSGAGRNTVNVGPGTYNESVTVSDANVSVLGTGATVNPNSPGFHVTGDNAVISGFVINSASGLDGYGVWVDGADNATISNNTINNSAQSGIQFTNAVVGLATGNVINNSAGTGIGGQNVGNMQVVGNVVNNAGDDGIGIGNSAGTIIRSNVINSAFDDGINLTNSLNAVIGGASSASANVISGTDAGFHHDGINVESSVNTDIAWNVVNNSSWDGINVYASTGTDILNNTVNTSYRSGVTVGGSTSTLIQNNTLNGNWGGFWLAGNAGMNVVGNLVNGATGWHGAYVDGGSNITLNDNVIYNTAGDGVEANNVSGLVVVNNKIGMNAALVSQGAGNIAGEGVDVNNSPSAVIAGNWITGFVTNGVSVNPSPGSVISANIITGGANGIVVDNSDNVTVASNQLNGQSAYGVWVHNGSDASVVAGNTVTSGAGSMGVRMSGGDNHQVLGNIVNGGLYGIVLTWTGSNNTVAGNIVGQTTGTSSNSIYVYQNTGTTNVLGNRVYNAGWDGIQIFNGIGFVTLSANEIRNTTGASGIAILDHNGDALVDNNLVDGADRLGIYVQRSDGLTVSNNRVNDTGREAGWWTSGIHLEGADNTVVSGNRVTNTNNGGDGIHVGGAGNFAAVTTSGNVISGNVVYRTAGDGISVDDSNGVAVIGNKIGTNAANVTQGNNNIGRNGIVANNSNNALIAGNRVRETVLNGIFVDPSDDVEIANNNVAFSGTNGIYLLDGNRGYIHNNTVDESGQDGIKVDNNSDVRVHDNNVDDSGDSGIEVWNSFNADIVGNDVSDSDGDGIELGNSNWADVRNNNVEDSGDDGIDVDNSDDVDVNNNNVDNSDFNGIEVTNSNDAEVGGNTVTRAGVDGINMENGDDGWIHNNVIRGTAGGFFASGVAGAGRDGIHVDDNDGVLIEDNLIQGGNGGLFSSGGVGAGRNGIHVVNSFSADVLDNTVTGGSGWIFGPAGAGAGQDGIFASNNAFSDIRWNDVSDTGDDGIDIRNSVGVDVVGNATDDTGGDGIQLRNSAFADVLFNDVDDAGDDGIDVENSAFVDVNSNEVHDTDENGIEVTDSFDADIRNNHVGRTGGDGVFASNIAFGDIRNNYIHNTWDDGIDVRNSFGVDVVNNETSGTFGDGIQVWGNLFADVINNRVRFAGDDGIDIENNFGSEISGNDVDFVARNGIEISDSAFITVDANDIGTGFAGFVGGNGIDVRNVFGIDITNNMIGTFVQDNGIYVNPSNQVLIQGNNIDGVGQNGILLNGNDQVRVISNVISNSGARGLFASGPDNVYIFLEDNTFTNNPIGAEFESGEIDLTGLANTFNGGDIALRFAPAPGKFGFAPMSLTGNTIGETIFNGQTTYYVELANGAFFAPGAPTLLDGLNATYDGFRPSTVGGVLTQAQYDAIEAKIYHFNDLASLGLFFFGFVPAEIDQEDIFRNIAGFNPRNGGLNLTITGLPTIPGFAGSAASFLNSIAPAAGGNAQGGQKPQRFSSLVEQLANIAPAAGGDAAGAAPAAEGAPVVGRSTCWGDAMAAAGAGGIVNMSYDLSPDTALSDAAACQSGI</sequence>
<dbReference type="InterPro" id="IPR051550">
    <property type="entry name" value="SCF-Subunits/Alg-Epimerases"/>
</dbReference>
<feature type="domain" description="Carbohydrate-binding/sugar hydrolysis" evidence="5">
    <location>
        <begin position="942"/>
        <end position="1112"/>
    </location>
</feature>
<dbReference type="SMART" id="SM00710">
    <property type="entry name" value="PbH1"/>
    <property type="match status" value="45"/>
</dbReference>
<comment type="pathway">
    <text evidence="1">Protein modification; protein ubiquitination.</text>
</comment>
<dbReference type="Gene3D" id="2.160.20.10">
    <property type="entry name" value="Single-stranded right-handed beta-helix, Pectin lyase-like"/>
    <property type="match status" value="9"/>
</dbReference>
<evidence type="ECO:0000313" key="7">
    <source>
        <dbReference type="EMBL" id="QQG36415.1"/>
    </source>
</evidence>
<dbReference type="InterPro" id="IPR022441">
    <property type="entry name" value="Para_beta_helix_rpt-2"/>
</dbReference>
<keyword evidence="2" id="KW-0677">Repeat</keyword>
<evidence type="ECO:0000256" key="3">
    <source>
        <dbReference type="ARBA" id="ARBA00022786"/>
    </source>
</evidence>
<dbReference type="InterPro" id="IPR012334">
    <property type="entry name" value="Pectin_lyas_fold"/>
</dbReference>
<dbReference type="SMART" id="SM00912">
    <property type="entry name" value="Haemagg_act"/>
    <property type="match status" value="1"/>
</dbReference>
<evidence type="ECO:0000313" key="8">
    <source>
        <dbReference type="Proteomes" id="UP000595362"/>
    </source>
</evidence>
<dbReference type="InterPro" id="IPR007742">
    <property type="entry name" value="NosD_dom"/>
</dbReference>
<feature type="domain" description="Carbohydrate-binding/sugar hydrolysis" evidence="5">
    <location>
        <begin position="1817"/>
        <end position="1953"/>
    </location>
</feature>
<feature type="signal peptide" evidence="4">
    <location>
        <begin position="1"/>
        <end position="44"/>
    </location>
</feature>
<dbReference type="PANTHER" id="PTHR22990">
    <property type="entry name" value="F-BOX ONLY PROTEIN"/>
    <property type="match status" value="1"/>
</dbReference>
<dbReference type="PANTHER" id="PTHR22990:SF15">
    <property type="entry name" value="F-BOX ONLY PROTEIN 10"/>
    <property type="match status" value="1"/>
</dbReference>
<feature type="domain" description="Carbohydrate-binding/sugar hydrolysis" evidence="5">
    <location>
        <begin position="1679"/>
        <end position="1815"/>
    </location>
</feature>
<dbReference type="InterPro" id="IPR008638">
    <property type="entry name" value="FhaB/CdiA-like_TPS"/>
</dbReference>
<feature type="domain" description="Carbohydrate-binding/sugar hydrolysis" evidence="5">
    <location>
        <begin position="1519"/>
        <end position="1664"/>
    </location>
</feature>
<proteinExistence type="predicted"/>
<organism evidence="7 8">
    <name type="scientific">Micavibrio aeruginosavorus</name>
    <dbReference type="NCBI Taxonomy" id="349221"/>
    <lineage>
        <taxon>Bacteria</taxon>
        <taxon>Pseudomonadati</taxon>
        <taxon>Bdellovibrionota</taxon>
        <taxon>Bdellovibrionia</taxon>
        <taxon>Bdellovibrionales</taxon>
        <taxon>Pseudobdellovibrionaceae</taxon>
        <taxon>Micavibrio</taxon>
    </lineage>
</organism>
<dbReference type="InterPro" id="IPR011050">
    <property type="entry name" value="Pectin_lyase_fold/virulence"/>
</dbReference>
<reference evidence="7 8" key="1">
    <citation type="submission" date="2020-07" db="EMBL/GenBank/DDBJ databases">
        <title>Huge and variable diversity of episymbiotic CPR bacteria and DPANN archaea in groundwater ecosystems.</title>
        <authorList>
            <person name="He C.Y."/>
            <person name="Keren R."/>
            <person name="Whittaker M."/>
            <person name="Farag I.F."/>
            <person name="Doudna J."/>
            <person name="Cate J.H.D."/>
            <person name="Banfield J.F."/>
        </authorList>
    </citation>
    <scope>NUCLEOTIDE SEQUENCE [LARGE SCALE GENOMIC DNA]</scope>
    <source>
        <strain evidence="7">NC_groundwater_70_Ag_B-0.1um_54_66</strain>
    </source>
</reference>
<dbReference type="InterPro" id="IPR006626">
    <property type="entry name" value="PbH1"/>
</dbReference>
<dbReference type="Proteomes" id="UP000595362">
    <property type="component" value="Chromosome"/>
</dbReference>
<dbReference type="SMART" id="SM00722">
    <property type="entry name" value="CASH"/>
    <property type="match status" value="6"/>
</dbReference>
<dbReference type="InterPro" id="IPR039448">
    <property type="entry name" value="Beta_helix"/>
</dbReference>
<feature type="domain" description="Filamentous haemagglutinin FhaB/tRNA nuclease CdiA-like TPS" evidence="6">
    <location>
        <begin position="53"/>
        <end position="155"/>
    </location>
</feature>
<dbReference type="InterPro" id="IPR006633">
    <property type="entry name" value="Carb-bd_sugar_hydrolysis-dom"/>
</dbReference>
<feature type="chain" id="PRO_5032746608" evidence="4">
    <location>
        <begin position="45"/>
        <end position="2352"/>
    </location>
</feature>
<accession>A0A7T5UHG7</accession>
<name>A0A7T5UHG7_9BACT</name>
<dbReference type="Pfam" id="PF13229">
    <property type="entry name" value="Beta_helix"/>
    <property type="match status" value="6"/>
</dbReference>
<gene>
    <name evidence="7" type="ORF">HYS17_01070</name>
</gene>
<dbReference type="EMBL" id="CP066681">
    <property type="protein sequence ID" value="QQG36415.1"/>
    <property type="molecule type" value="Genomic_DNA"/>
</dbReference>
<keyword evidence="4" id="KW-0732">Signal</keyword>
<protein>
    <submittedName>
        <fullName evidence="7">Right-handed parallel beta-helix repeat-containing protein</fullName>
    </submittedName>
</protein>
<evidence type="ECO:0000259" key="6">
    <source>
        <dbReference type="SMART" id="SM00912"/>
    </source>
</evidence>
<feature type="domain" description="Carbohydrate-binding/sugar hydrolysis" evidence="5">
    <location>
        <begin position="1362"/>
        <end position="1503"/>
    </location>
</feature>
<feature type="domain" description="Carbohydrate-binding/sugar hydrolysis" evidence="5">
    <location>
        <begin position="801"/>
        <end position="941"/>
    </location>
</feature>